<dbReference type="EMBL" id="JBBNAF010000009">
    <property type="protein sequence ID" value="KAK9115152.1"/>
    <property type="molecule type" value="Genomic_DNA"/>
</dbReference>
<comment type="similarity">
    <text evidence="2">Belongs to the oxygen-dependent FAD-linked oxidoreductase family.</text>
</comment>
<dbReference type="FunFam" id="3.30.43.10:FF:000004">
    <property type="entry name" value="Berberine bridge enzyme-like 15"/>
    <property type="match status" value="1"/>
</dbReference>
<dbReference type="Gene3D" id="3.30.43.10">
    <property type="entry name" value="Uridine Diphospho-n-acetylenolpyruvylglucosamine Reductase, domain 2"/>
    <property type="match status" value="1"/>
</dbReference>
<keyword evidence="11" id="KW-1185">Reference proteome</keyword>
<evidence type="ECO:0000256" key="7">
    <source>
        <dbReference type="ARBA" id="ARBA00023180"/>
    </source>
</evidence>
<comment type="cofactor">
    <cofactor evidence="1">
        <name>FAD</name>
        <dbReference type="ChEBI" id="CHEBI:57692"/>
    </cofactor>
</comment>
<dbReference type="Proteomes" id="UP001420932">
    <property type="component" value="Unassembled WGS sequence"/>
</dbReference>
<sequence>MPLLYHALALFVLGIPLASSTSAADLNFLQCLSHNSNHSKIPIYTPNTSSYTSILQFSIQNLRFISSATPKPQLIITPLHESHVQATVICCRRHGLQIRVRSGGHDYEGLSYVSDVPFVIIELAEYQAIDVDVEDASAWVQAGATIGQLYYRIGEKTRAYGFPAGACPTVGVGGHFSGGGFGALFRKYGLAADNILDACLVNADGEVLDKESMGEDLFWAIRGGGAGSFGVVLSWKVRLVPVPPIVTIFSVVKTLEQGANALVHRWQYIADKLPRDLLNALLIRRANASKESEGTVQATFLSVFQGEAEQLIHIMEQRFPELGVKREDCIEMTYLQSQVYLAEFPIDSPELLLQRNQSRKFFKAKSDYVKEPISEIGLRGLWERFYEIEVPEVIFSPYGGRMGEILDTEIPYNHRKGVIYKIQYLAWWGEKGRKASKKNIDWTRRVYKYMTPYVSKSPRSAYFNYRDLDLGQNNKNGTASYLQARDWGIKYFGNNFDRLVRVKSNVDPDNFFRNEQSIPPVRACRKSKEDLR</sequence>
<feature type="signal peptide" evidence="8">
    <location>
        <begin position="1"/>
        <end position="23"/>
    </location>
</feature>
<dbReference type="InterPro" id="IPR016167">
    <property type="entry name" value="FAD-bd_PCMH_sub1"/>
</dbReference>
<keyword evidence="6" id="KW-1015">Disulfide bond</keyword>
<reference evidence="10 11" key="1">
    <citation type="submission" date="2024-01" db="EMBL/GenBank/DDBJ databases">
        <title>Genome assemblies of Stephania.</title>
        <authorList>
            <person name="Yang L."/>
        </authorList>
    </citation>
    <scope>NUCLEOTIDE SEQUENCE [LARGE SCALE GENOMIC DNA]</scope>
    <source>
        <strain evidence="10">YNDBR</strain>
        <tissue evidence="10">Leaf</tissue>
    </source>
</reference>
<dbReference type="InterPro" id="IPR036318">
    <property type="entry name" value="FAD-bd_PCMH-like_sf"/>
</dbReference>
<evidence type="ECO:0000256" key="5">
    <source>
        <dbReference type="ARBA" id="ARBA00022827"/>
    </source>
</evidence>
<evidence type="ECO:0000313" key="10">
    <source>
        <dbReference type="EMBL" id="KAK9115152.1"/>
    </source>
</evidence>
<dbReference type="GO" id="GO:0071949">
    <property type="term" value="F:FAD binding"/>
    <property type="evidence" value="ECO:0007669"/>
    <property type="project" value="InterPro"/>
</dbReference>
<dbReference type="InterPro" id="IPR016166">
    <property type="entry name" value="FAD-bd_PCMH"/>
</dbReference>
<dbReference type="GO" id="GO:0016491">
    <property type="term" value="F:oxidoreductase activity"/>
    <property type="evidence" value="ECO:0007669"/>
    <property type="project" value="InterPro"/>
</dbReference>
<dbReference type="Pfam" id="PF01565">
    <property type="entry name" value="FAD_binding_4"/>
    <property type="match status" value="1"/>
</dbReference>
<dbReference type="InterPro" id="IPR012951">
    <property type="entry name" value="BBE"/>
</dbReference>
<dbReference type="Pfam" id="PF08031">
    <property type="entry name" value="BBE"/>
    <property type="match status" value="1"/>
</dbReference>
<evidence type="ECO:0000259" key="9">
    <source>
        <dbReference type="PROSITE" id="PS51387"/>
    </source>
</evidence>
<gene>
    <name evidence="10" type="ORF">Syun_021949</name>
</gene>
<evidence type="ECO:0000313" key="11">
    <source>
        <dbReference type="Proteomes" id="UP001420932"/>
    </source>
</evidence>
<evidence type="ECO:0000256" key="8">
    <source>
        <dbReference type="SAM" id="SignalP"/>
    </source>
</evidence>
<feature type="domain" description="FAD-binding PCMH-type" evidence="9">
    <location>
        <begin position="68"/>
        <end position="242"/>
    </location>
</feature>
<evidence type="ECO:0000256" key="3">
    <source>
        <dbReference type="ARBA" id="ARBA00022630"/>
    </source>
</evidence>
<keyword evidence="7" id="KW-0325">Glycoprotein</keyword>
<feature type="chain" id="PRO_5043037105" description="FAD-binding PCMH-type domain-containing protein" evidence="8">
    <location>
        <begin position="24"/>
        <end position="532"/>
    </location>
</feature>
<evidence type="ECO:0000256" key="2">
    <source>
        <dbReference type="ARBA" id="ARBA00005466"/>
    </source>
</evidence>
<accession>A0AAP0IGX7</accession>
<keyword evidence="5" id="KW-0274">FAD</keyword>
<name>A0AAP0IGX7_9MAGN</name>
<keyword evidence="4 8" id="KW-0732">Signal</keyword>
<organism evidence="10 11">
    <name type="scientific">Stephania yunnanensis</name>
    <dbReference type="NCBI Taxonomy" id="152371"/>
    <lineage>
        <taxon>Eukaryota</taxon>
        <taxon>Viridiplantae</taxon>
        <taxon>Streptophyta</taxon>
        <taxon>Embryophyta</taxon>
        <taxon>Tracheophyta</taxon>
        <taxon>Spermatophyta</taxon>
        <taxon>Magnoliopsida</taxon>
        <taxon>Ranunculales</taxon>
        <taxon>Menispermaceae</taxon>
        <taxon>Menispermoideae</taxon>
        <taxon>Cissampelideae</taxon>
        <taxon>Stephania</taxon>
    </lineage>
</organism>
<evidence type="ECO:0000256" key="6">
    <source>
        <dbReference type="ARBA" id="ARBA00023157"/>
    </source>
</evidence>
<comment type="caution">
    <text evidence="10">The sequence shown here is derived from an EMBL/GenBank/DDBJ whole genome shotgun (WGS) entry which is preliminary data.</text>
</comment>
<dbReference type="Gene3D" id="3.40.462.20">
    <property type="match status" value="1"/>
</dbReference>
<dbReference type="InterPro" id="IPR006094">
    <property type="entry name" value="Oxid_FAD_bind_N"/>
</dbReference>
<dbReference type="InterPro" id="IPR016169">
    <property type="entry name" value="FAD-bd_PCMH_sub2"/>
</dbReference>
<evidence type="ECO:0000256" key="1">
    <source>
        <dbReference type="ARBA" id="ARBA00001974"/>
    </source>
</evidence>
<keyword evidence="3" id="KW-0285">Flavoprotein</keyword>
<dbReference type="AlphaFoldDB" id="A0AAP0IGX7"/>
<dbReference type="PANTHER" id="PTHR32448">
    <property type="entry name" value="OS08G0158400 PROTEIN"/>
    <property type="match status" value="1"/>
</dbReference>
<evidence type="ECO:0000256" key="4">
    <source>
        <dbReference type="ARBA" id="ARBA00022729"/>
    </source>
</evidence>
<dbReference type="Gene3D" id="3.30.465.10">
    <property type="match status" value="1"/>
</dbReference>
<dbReference type="PROSITE" id="PS51387">
    <property type="entry name" value="FAD_PCMH"/>
    <property type="match status" value="1"/>
</dbReference>
<proteinExistence type="inferred from homology"/>
<protein>
    <recommendedName>
        <fullName evidence="9">FAD-binding PCMH-type domain-containing protein</fullName>
    </recommendedName>
</protein>
<dbReference type="SUPFAM" id="SSF56176">
    <property type="entry name" value="FAD-binding/transporter-associated domain-like"/>
    <property type="match status" value="1"/>
</dbReference>